<organism evidence="1 2">
    <name type="scientific">Planosporangium thailandense</name>
    <dbReference type="NCBI Taxonomy" id="765197"/>
    <lineage>
        <taxon>Bacteria</taxon>
        <taxon>Bacillati</taxon>
        <taxon>Actinomycetota</taxon>
        <taxon>Actinomycetes</taxon>
        <taxon>Micromonosporales</taxon>
        <taxon>Micromonosporaceae</taxon>
        <taxon>Planosporangium</taxon>
    </lineage>
</organism>
<dbReference type="NCBIfam" id="NF045659">
    <property type="entry name" value="DiMArgaseDdahMtb"/>
    <property type="match status" value="1"/>
</dbReference>
<keyword evidence="2" id="KW-1185">Reference proteome</keyword>
<evidence type="ECO:0000313" key="1">
    <source>
        <dbReference type="EMBL" id="NJC72003.1"/>
    </source>
</evidence>
<name>A0ABX0Y1T9_9ACTN</name>
<dbReference type="EMBL" id="JAATVY010000015">
    <property type="protein sequence ID" value="NJC72003.1"/>
    <property type="molecule type" value="Genomic_DNA"/>
</dbReference>
<accession>A0ABX0Y1T9</accession>
<reference evidence="1 2" key="1">
    <citation type="submission" date="2020-03" db="EMBL/GenBank/DDBJ databases">
        <title>WGS of the type strain of Planosporangium spp.</title>
        <authorList>
            <person name="Thawai C."/>
        </authorList>
    </citation>
    <scope>NUCLEOTIDE SEQUENCE [LARGE SCALE GENOMIC DNA]</scope>
    <source>
        <strain evidence="1 2">TBRC 5610</strain>
    </source>
</reference>
<dbReference type="PANTHER" id="PTHR47271">
    <property type="entry name" value="ARGININE DEIMINASE"/>
    <property type="match status" value="1"/>
</dbReference>
<dbReference type="Proteomes" id="UP000722989">
    <property type="component" value="Unassembled WGS sequence"/>
</dbReference>
<dbReference type="Pfam" id="PF19420">
    <property type="entry name" value="DDAH_eukar"/>
    <property type="match status" value="1"/>
</dbReference>
<sequence>MRTATRRRYLMCPPAYFDVAYSINPWMDPAKPVDRAIAMAQWERLRDTYLAHGHAVETIEPVPGLPDMVFTANAATVVDGSVLLARFRHAERADEAAAYRTWFHHHGYADVREPVLINEGEGDFVVAGPRILAGAGFRTDRGAHGEAQEIFGLPVISLVLVDERFYHLDTALAVLDDNEIMYYPPAFSPGSQKLLRQLYPDAIVATDDDAAVLGINAVSDGRHVVLPQAARHLVAELRSRGFEVTGVDVSELLKAGGAVKCCTLELR</sequence>
<proteinExistence type="predicted"/>
<evidence type="ECO:0000313" key="2">
    <source>
        <dbReference type="Proteomes" id="UP000722989"/>
    </source>
</evidence>
<dbReference type="Gene3D" id="3.75.10.10">
    <property type="entry name" value="L-arginine/glycine Amidinotransferase, Chain A"/>
    <property type="match status" value="1"/>
</dbReference>
<dbReference type="SUPFAM" id="SSF55909">
    <property type="entry name" value="Pentein"/>
    <property type="match status" value="1"/>
</dbReference>
<dbReference type="PANTHER" id="PTHR47271:SF2">
    <property type="entry name" value="ARGININE DEIMINASE"/>
    <property type="match status" value="1"/>
</dbReference>
<protein>
    <submittedName>
        <fullName evidence="1">Amidinotransferase</fullName>
    </submittedName>
</protein>
<comment type="caution">
    <text evidence="1">The sequence shown here is derived from an EMBL/GenBank/DDBJ whole genome shotgun (WGS) entry which is preliminary data.</text>
</comment>
<gene>
    <name evidence="1" type="ORF">HC031_20110</name>
</gene>
<dbReference type="RefSeq" id="WP_167926911.1">
    <property type="nucleotide sequence ID" value="NZ_JAATVY010000015.1"/>
</dbReference>